<protein>
    <submittedName>
        <fullName evidence="1">Uncharacterized protein</fullName>
    </submittedName>
</protein>
<evidence type="ECO:0000313" key="2">
    <source>
        <dbReference type="Proteomes" id="UP000734854"/>
    </source>
</evidence>
<accession>A0A8J5GME1</accession>
<dbReference type="Proteomes" id="UP000734854">
    <property type="component" value="Unassembled WGS sequence"/>
</dbReference>
<organism evidence="1 2">
    <name type="scientific">Zingiber officinale</name>
    <name type="common">Ginger</name>
    <name type="synonym">Amomum zingiber</name>
    <dbReference type="NCBI Taxonomy" id="94328"/>
    <lineage>
        <taxon>Eukaryota</taxon>
        <taxon>Viridiplantae</taxon>
        <taxon>Streptophyta</taxon>
        <taxon>Embryophyta</taxon>
        <taxon>Tracheophyta</taxon>
        <taxon>Spermatophyta</taxon>
        <taxon>Magnoliopsida</taxon>
        <taxon>Liliopsida</taxon>
        <taxon>Zingiberales</taxon>
        <taxon>Zingiberaceae</taxon>
        <taxon>Zingiber</taxon>
    </lineage>
</organism>
<dbReference type="AlphaFoldDB" id="A0A8J5GME1"/>
<comment type="caution">
    <text evidence="1">The sequence shown here is derived from an EMBL/GenBank/DDBJ whole genome shotgun (WGS) entry which is preliminary data.</text>
</comment>
<dbReference type="PANTHER" id="PTHR36038">
    <property type="entry name" value="OS06G0102750 PROTEIN"/>
    <property type="match status" value="1"/>
</dbReference>
<keyword evidence="2" id="KW-1185">Reference proteome</keyword>
<dbReference type="PANTHER" id="PTHR36038:SF3">
    <property type="entry name" value="OVATE FAMILY PROTEIN"/>
    <property type="match status" value="1"/>
</dbReference>
<reference evidence="1 2" key="1">
    <citation type="submission" date="2020-08" db="EMBL/GenBank/DDBJ databases">
        <title>Plant Genome Project.</title>
        <authorList>
            <person name="Zhang R.-G."/>
        </authorList>
    </citation>
    <scope>NUCLEOTIDE SEQUENCE [LARGE SCALE GENOMIC DNA]</scope>
    <source>
        <tissue evidence="1">Rhizome</tissue>
    </source>
</reference>
<sequence length="174" mass="18509">MGHETTAVIVGCKVLPICDSAASGGQLKEVARRSERRRSVARVKQELLRWAAAAKSSKGGSKAWKVLYSRNKLKPEAESPECSVGKVSFKWDAGSCSGASSVCSPLSLPSSSTSRNDHSHIHTSSASRLSFTCCEKPRHGSTSSTSMGAAAAGDEHVRNGQWITTDSEFVVLEL</sequence>
<dbReference type="EMBL" id="JACMSC010000010">
    <property type="protein sequence ID" value="KAG6503758.1"/>
    <property type="molecule type" value="Genomic_DNA"/>
</dbReference>
<proteinExistence type="predicted"/>
<name>A0A8J5GME1_ZINOF</name>
<gene>
    <name evidence="1" type="ORF">ZIOFF_036082</name>
</gene>
<evidence type="ECO:0000313" key="1">
    <source>
        <dbReference type="EMBL" id="KAG6503758.1"/>
    </source>
</evidence>